<dbReference type="EMBL" id="MPUH01000140">
    <property type="protein sequence ID" value="OMJ88842.1"/>
    <property type="molecule type" value="Genomic_DNA"/>
</dbReference>
<dbReference type="AlphaFoldDB" id="A0A1R2CII3"/>
<evidence type="ECO:0000256" key="1">
    <source>
        <dbReference type="ARBA" id="ARBA00022723"/>
    </source>
</evidence>
<reference evidence="8 9" key="1">
    <citation type="submission" date="2016-11" db="EMBL/GenBank/DDBJ databases">
        <title>The macronuclear genome of Stentor coeruleus: a giant cell with tiny introns.</title>
        <authorList>
            <person name="Slabodnick M."/>
            <person name="Ruby J.G."/>
            <person name="Reiff S.B."/>
            <person name="Swart E.C."/>
            <person name="Gosai S."/>
            <person name="Prabakaran S."/>
            <person name="Witkowska E."/>
            <person name="Larue G.E."/>
            <person name="Fisher S."/>
            <person name="Freeman R.M."/>
            <person name="Gunawardena J."/>
            <person name="Chu W."/>
            <person name="Stover N.A."/>
            <person name="Gregory B.D."/>
            <person name="Nowacki M."/>
            <person name="Derisi J."/>
            <person name="Roy S.W."/>
            <person name="Marshall W.F."/>
            <person name="Sood P."/>
        </authorList>
    </citation>
    <scope>NUCLEOTIDE SEQUENCE [LARGE SCALE GENOMIC DNA]</scope>
    <source>
        <strain evidence="8">WM001</strain>
    </source>
</reference>
<evidence type="ECO:0000256" key="2">
    <source>
        <dbReference type="ARBA" id="ARBA00022771"/>
    </source>
</evidence>
<feature type="compositionally biased region" description="Polar residues" evidence="6">
    <location>
        <begin position="1"/>
        <end position="10"/>
    </location>
</feature>
<feature type="coiled-coil region" evidence="5">
    <location>
        <begin position="102"/>
        <end position="157"/>
    </location>
</feature>
<dbReference type="CDD" id="cd00065">
    <property type="entry name" value="FYVE_like_SF"/>
    <property type="match status" value="1"/>
</dbReference>
<evidence type="ECO:0000313" key="8">
    <source>
        <dbReference type="EMBL" id="OMJ88842.1"/>
    </source>
</evidence>
<comment type="caution">
    <text evidence="8">The sequence shown here is derived from an EMBL/GenBank/DDBJ whole genome shotgun (WGS) entry which is preliminary data.</text>
</comment>
<dbReference type="InterPro" id="IPR017455">
    <property type="entry name" value="Znf_FYVE-rel"/>
</dbReference>
<evidence type="ECO:0000256" key="5">
    <source>
        <dbReference type="SAM" id="Coils"/>
    </source>
</evidence>
<proteinExistence type="predicted"/>
<accession>A0A1R2CII3</accession>
<evidence type="ECO:0000256" key="3">
    <source>
        <dbReference type="ARBA" id="ARBA00022833"/>
    </source>
</evidence>
<feature type="coiled-coil region" evidence="5">
    <location>
        <begin position="204"/>
        <end position="238"/>
    </location>
</feature>
<dbReference type="PROSITE" id="PS50178">
    <property type="entry name" value="ZF_FYVE"/>
    <property type="match status" value="1"/>
</dbReference>
<feature type="domain" description="FYVE-type" evidence="7">
    <location>
        <begin position="40"/>
        <end position="97"/>
    </location>
</feature>
<keyword evidence="9" id="KW-1185">Reference proteome</keyword>
<evidence type="ECO:0000256" key="6">
    <source>
        <dbReference type="SAM" id="MobiDB-lite"/>
    </source>
</evidence>
<evidence type="ECO:0000256" key="4">
    <source>
        <dbReference type="PROSITE-ProRule" id="PRU00091"/>
    </source>
</evidence>
<sequence>MKNSSLLKSSTLRDTDDTQSSSSKLFSGSTHSNTAVSTDDIVHNKCQVCRKNFILRRKVTCQLCLAVFCSDHCTRKRVLNGAKDLSTVCDDCDLEETKKQIAEEIDEEILKITEELKEVRETNERLFREHVNKVSMVNDLDMEITKQEWNMKKQEQDLQAILETEQTRGLKLRNLADILRNTLDDLNISEKTMSEQANAIEFELENTKLIVSEITTQKEELEAQIEKININLNESLSIEHVRKILCQKCLEIVNVNIAKKKDECN</sequence>
<dbReference type="Gene3D" id="3.30.40.10">
    <property type="entry name" value="Zinc/RING finger domain, C3HC4 (zinc finger)"/>
    <property type="match status" value="1"/>
</dbReference>
<keyword evidence="2 4" id="KW-0863">Zinc-finger</keyword>
<dbReference type="InterPro" id="IPR011011">
    <property type="entry name" value="Znf_FYVE_PHD"/>
</dbReference>
<protein>
    <recommendedName>
        <fullName evidence="7">FYVE-type domain-containing protein</fullName>
    </recommendedName>
</protein>
<dbReference type="Proteomes" id="UP000187209">
    <property type="component" value="Unassembled WGS sequence"/>
</dbReference>
<evidence type="ECO:0000313" key="9">
    <source>
        <dbReference type="Proteomes" id="UP000187209"/>
    </source>
</evidence>
<name>A0A1R2CII3_9CILI</name>
<feature type="region of interest" description="Disordered" evidence="6">
    <location>
        <begin position="1"/>
        <end position="32"/>
    </location>
</feature>
<keyword evidence="1" id="KW-0479">Metal-binding</keyword>
<gene>
    <name evidence="8" type="ORF">SteCoe_9143</name>
</gene>
<dbReference type="GO" id="GO:0008270">
    <property type="term" value="F:zinc ion binding"/>
    <property type="evidence" value="ECO:0007669"/>
    <property type="project" value="UniProtKB-KW"/>
</dbReference>
<dbReference type="InterPro" id="IPR013083">
    <property type="entry name" value="Znf_RING/FYVE/PHD"/>
</dbReference>
<evidence type="ECO:0000259" key="7">
    <source>
        <dbReference type="PROSITE" id="PS50178"/>
    </source>
</evidence>
<organism evidence="8 9">
    <name type="scientific">Stentor coeruleus</name>
    <dbReference type="NCBI Taxonomy" id="5963"/>
    <lineage>
        <taxon>Eukaryota</taxon>
        <taxon>Sar</taxon>
        <taxon>Alveolata</taxon>
        <taxon>Ciliophora</taxon>
        <taxon>Postciliodesmatophora</taxon>
        <taxon>Heterotrichea</taxon>
        <taxon>Heterotrichida</taxon>
        <taxon>Stentoridae</taxon>
        <taxon>Stentor</taxon>
    </lineage>
</organism>
<keyword evidence="5" id="KW-0175">Coiled coil</keyword>
<dbReference type="SUPFAM" id="SSF57903">
    <property type="entry name" value="FYVE/PHD zinc finger"/>
    <property type="match status" value="1"/>
</dbReference>
<keyword evidence="3" id="KW-0862">Zinc</keyword>
<feature type="compositionally biased region" description="Polar residues" evidence="6">
    <location>
        <begin position="17"/>
        <end position="32"/>
    </location>
</feature>